<keyword evidence="2" id="KW-1185">Reference proteome</keyword>
<sequence>MTDRPVRESLEAELLRAYQQNIELESTLRLARHERRLLKPHPARWPVRVLWGGWPVPYRPGRPIRPGTGASWFDQHGSEEWYATIRYVRLGPIILELGRRPDLDEARQSELDFFHRVHRGARDIARTRLATLKRHVDGPSGHH</sequence>
<evidence type="ECO:0000313" key="1">
    <source>
        <dbReference type="EMBL" id="GGR62375.1"/>
    </source>
</evidence>
<evidence type="ECO:0000313" key="2">
    <source>
        <dbReference type="Proteomes" id="UP000634308"/>
    </source>
</evidence>
<dbReference type="Proteomes" id="UP000634308">
    <property type="component" value="Unassembled WGS sequence"/>
</dbReference>
<dbReference type="EMBL" id="BMQM01000017">
    <property type="protein sequence ID" value="GGR62375.1"/>
    <property type="molecule type" value="Genomic_DNA"/>
</dbReference>
<comment type="caution">
    <text evidence="1">The sequence shown here is derived from an EMBL/GenBank/DDBJ whole genome shotgun (WGS) entry which is preliminary data.</text>
</comment>
<gene>
    <name evidence="1" type="ORF">GCM10008959_25430</name>
</gene>
<accession>A0ABQ2RWW0</accession>
<name>A0ABQ2RWW0_9DEIO</name>
<dbReference type="RefSeq" id="WP_189065369.1">
    <property type="nucleotide sequence ID" value="NZ_BMQM01000017.1"/>
</dbReference>
<proteinExistence type="predicted"/>
<reference evidence="2" key="1">
    <citation type="journal article" date="2019" name="Int. J. Syst. Evol. Microbiol.">
        <title>The Global Catalogue of Microorganisms (GCM) 10K type strain sequencing project: providing services to taxonomists for standard genome sequencing and annotation.</title>
        <authorList>
            <consortium name="The Broad Institute Genomics Platform"/>
            <consortium name="The Broad Institute Genome Sequencing Center for Infectious Disease"/>
            <person name="Wu L."/>
            <person name="Ma J."/>
        </authorList>
    </citation>
    <scope>NUCLEOTIDE SEQUENCE [LARGE SCALE GENOMIC DNA]</scope>
    <source>
        <strain evidence="2">JCM 31404</strain>
    </source>
</reference>
<protein>
    <submittedName>
        <fullName evidence="1">Uncharacterized protein</fullName>
    </submittedName>
</protein>
<organism evidence="1 2">
    <name type="scientific">Deinococcus seoulensis</name>
    <dbReference type="NCBI Taxonomy" id="1837379"/>
    <lineage>
        <taxon>Bacteria</taxon>
        <taxon>Thermotogati</taxon>
        <taxon>Deinococcota</taxon>
        <taxon>Deinococci</taxon>
        <taxon>Deinococcales</taxon>
        <taxon>Deinococcaceae</taxon>
        <taxon>Deinococcus</taxon>
    </lineage>
</organism>